<dbReference type="PANTHER" id="PTHR23155">
    <property type="entry name" value="DISEASE RESISTANCE PROTEIN RP"/>
    <property type="match status" value="1"/>
</dbReference>
<proteinExistence type="predicted"/>
<dbReference type="EMBL" id="BTGU01000047">
    <property type="protein sequence ID" value="GMN53590.1"/>
    <property type="molecule type" value="Genomic_DNA"/>
</dbReference>
<dbReference type="Gene3D" id="1.10.8.430">
    <property type="entry name" value="Helical domain of apoptotic protease-activating factors"/>
    <property type="match status" value="1"/>
</dbReference>
<dbReference type="Pfam" id="PF23598">
    <property type="entry name" value="LRR_14"/>
    <property type="match status" value="1"/>
</dbReference>
<dbReference type="Gene3D" id="1.10.10.10">
    <property type="entry name" value="Winged helix-like DNA-binding domain superfamily/Winged helix DNA-binding domain"/>
    <property type="match status" value="1"/>
</dbReference>
<dbReference type="InterPro" id="IPR044974">
    <property type="entry name" value="Disease_R_plants"/>
</dbReference>
<dbReference type="Proteomes" id="UP001187192">
    <property type="component" value="Unassembled WGS sequence"/>
</dbReference>
<evidence type="ECO:0000313" key="5">
    <source>
        <dbReference type="EMBL" id="GMN53590.1"/>
    </source>
</evidence>
<dbReference type="SUPFAM" id="SSF52540">
    <property type="entry name" value="P-loop containing nucleoside triphosphate hydrolases"/>
    <property type="match status" value="1"/>
</dbReference>
<comment type="caution">
    <text evidence="5">The sequence shown here is derived from an EMBL/GenBank/DDBJ whole genome shotgun (WGS) entry which is preliminary data.</text>
</comment>
<dbReference type="InterPro" id="IPR058922">
    <property type="entry name" value="WHD_DRP"/>
</dbReference>
<organism evidence="5 6">
    <name type="scientific">Ficus carica</name>
    <name type="common">Common fig</name>
    <dbReference type="NCBI Taxonomy" id="3494"/>
    <lineage>
        <taxon>Eukaryota</taxon>
        <taxon>Viridiplantae</taxon>
        <taxon>Streptophyta</taxon>
        <taxon>Embryophyta</taxon>
        <taxon>Tracheophyta</taxon>
        <taxon>Spermatophyta</taxon>
        <taxon>Magnoliopsida</taxon>
        <taxon>eudicotyledons</taxon>
        <taxon>Gunneridae</taxon>
        <taxon>Pentapetalae</taxon>
        <taxon>rosids</taxon>
        <taxon>fabids</taxon>
        <taxon>Rosales</taxon>
        <taxon>Moraceae</taxon>
        <taxon>Ficeae</taxon>
        <taxon>Ficus</taxon>
    </lineage>
</organism>
<dbReference type="InterPro" id="IPR027417">
    <property type="entry name" value="P-loop_NTPase"/>
</dbReference>
<evidence type="ECO:0000259" key="4">
    <source>
        <dbReference type="Pfam" id="PF23598"/>
    </source>
</evidence>
<name>A0AA88DD24_FICCA</name>
<dbReference type="InterPro" id="IPR042197">
    <property type="entry name" value="Apaf_helical"/>
</dbReference>
<dbReference type="Gramene" id="FCD_00017629-RA">
    <property type="protein sequence ID" value="FCD_00017629-RA:cds"/>
    <property type="gene ID" value="FCD_00017629"/>
</dbReference>
<accession>A0AA88DD24</accession>
<evidence type="ECO:0008006" key="7">
    <source>
        <dbReference type="Google" id="ProtNLM"/>
    </source>
</evidence>
<dbReference type="SUPFAM" id="SSF52058">
    <property type="entry name" value="L domain-like"/>
    <property type="match status" value="1"/>
</dbReference>
<keyword evidence="1" id="KW-0677">Repeat</keyword>
<dbReference type="InterPro" id="IPR032675">
    <property type="entry name" value="LRR_dom_sf"/>
</dbReference>
<gene>
    <name evidence="5" type="ORF">TIFTF001_022730</name>
</gene>
<evidence type="ECO:0000259" key="3">
    <source>
        <dbReference type="Pfam" id="PF23559"/>
    </source>
</evidence>
<feature type="domain" description="Disease resistance protein winged helix" evidence="3">
    <location>
        <begin position="72"/>
        <end position="146"/>
    </location>
</feature>
<dbReference type="Pfam" id="PF23559">
    <property type="entry name" value="WHD_DRP"/>
    <property type="match status" value="1"/>
</dbReference>
<dbReference type="GO" id="GO:0098542">
    <property type="term" value="P:defense response to other organism"/>
    <property type="evidence" value="ECO:0007669"/>
    <property type="project" value="TreeGrafter"/>
</dbReference>
<dbReference type="AlphaFoldDB" id="A0AA88DD24"/>
<reference evidence="5" key="1">
    <citation type="submission" date="2023-07" db="EMBL/GenBank/DDBJ databases">
        <title>draft genome sequence of fig (Ficus carica).</title>
        <authorList>
            <person name="Takahashi T."/>
            <person name="Nishimura K."/>
        </authorList>
    </citation>
    <scope>NUCLEOTIDE SEQUENCE</scope>
</reference>
<dbReference type="PANTHER" id="PTHR23155:SF1211">
    <property type="entry name" value="OS09G0313500 PROTEIN"/>
    <property type="match status" value="1"/>
</dbReference>
<keyword evidence="2" id="KW-0611">Plant defense</keyword>
<dbReference type="InterPro" id="IPR036388">
    <property type="entry name" value="WH-like_DNA-bd_sf"/>
</dbReference>
<keyword evidence="6" id="KW-1185">Reference proteome</keyword>
<evidence type="ECO:0000313" key="6">
    <source>
        <dbReference type="Proteomes" id="UP001187192"/>
    </source>
</evidence>
<protein>
    <recommendedName>
        <fullName evidence="7">NB-ARC domain-containing protein</fullName>
    </recommendedName>
</protein>
<dbReference type="Gene3D" id="3.80.10.10">
    <property type="entry name" value="Ribonuclease Inhibitor"/>
    <property type="match status" value="1"/>
</dbReference>
<dbReference type="InterPro" id="IPR055414">
    <property type="entry name" value="LRR_R13L4/SHOC2-like"/>
</dbReference>
<sequence length="416" mass="48220">MSNAKKIVRRCNGHPLLIAAIGEMLSSRQDWQSFYKEDFSRSEPFVHVLALLKLSYDRLPSPLLLCFAYCSLFLKDHEFDVLILVQLWMAQGFIDPQTTKNQSLEDVGYACFMHLLDRNFFLQVKADDKEQRVTKCKMNDLMHDLATYVAGEQSLLSYSPREQASASLINPAKIGFIHLQSNSWRAEKARVANGILDAIISGCRYLRVVDMHALGISVVPSSIGKLKRLRYLDLSENEDIIEHSDSITELQNLQTLRLSSCFELRRLPRDIGNLINLRHLEIDVCYNLVSLPRGITRLTNLETLSRVVLSEDASTHTDQLEQLRRPNNFRGEVEIRNMAEIYRNSIGAFSLRYWYWLRLQIWNVLGRDLLHDRRLSFRVYKNSGSLNCPSYKDGGKLVHWRIQKRAAYQYLMVESW</sequence>
<evidence type="ECO:0000256" key="1">
    <source>
        <dbReference type="ARBA" id="ARBA00022737"/>
    </source>
</evidence>
<evidence type="ECO:0000256" key="2">
    <source>
        <dbReference type="ARBA" id="ARBA00022821"/>
    </source>
</evidence>
<feature type="domain" description="Disease resistance R13L4/SHOC-2-like LRR" evidence="4">
    <location>
        <begin position="200"/>
        <end position="325"/>
    </location>
</feature>